<accession>A0ABR7JRC9</accession>
<keyword evidence="3" id="KW-1185">Reference proteome</keyword>
<name>A0ABR7JRC9_9FIRM</name>
<proteinExistence type="predicted"/>
<gene>
    <name evidence="2" type="ORF">H8923_10340</name>
</gene>
<organism evidence="2 3">
    <name type="scientific">Romboutsia faecis</name>
    <dbReference type="NCBI Taxonomy" id="2764597"/>
    <lineage>
        <taxon>Bacteria</taxon>
        <taxon>Bacillati</taxon>
        <taxon>Bacillota</taxon>
        <taxon>Clostridia</taxon>
        <taxon>Peptostreptococcales</taxon>
        <taxon>Peptostreptococcaceae</taxon>
        <taxon>Romboutsia</taxon>
    </lineage>
</organism>
<reference evidence="2 3" key="1">
    <citation type="submission" date="2020-08" db="EMBL/GenBank/DDBJ databases">
        <authorList>
            <person name="Liu C."/>
            <person name="Sun Q."/>
        </authorList>
    </citation>
    <scope>NUCLEOTIDE SEQUENCE [LARGE SCALE GENOMIC DNA]</scope>
    <source>
        <strain evidence="2 3">NSJ-18</strain>
    </source>
</reference>
<dbReference type="EMBL" id="JACRWE010000004">
    <property type="protein sequence ID" value="MBC5997161.1"/>
    <property type="molecule type" value="Genomic_DNA"/>
</dbReference>
<evidence type="ECO:0000313" key="2">
    <source>
        <dbReference type="EMBL" id="MBC5997161.1"/>
    </source>
</evidence>
<comment type="caution">
    <text evidence="2">The sequence shown here is derived from an EMBL/GenBank/DDBJ whole genome shotgun (WGS) entry which is preliminary data.</text>
</comment>
<feature type="domain" description="DUF1638" evidence="1">
    <location>
        <begin position="37"/>
        <end position="187"/>
    </location>
</feature>
<dbReference type="Proteomes" id="UP000609849">
    <property type="component" value="Unassembled WGS sequence"/>
</dbReference>
<dbReference type="RefSeq" id="WP_153924557.1">
    <property type="nucleotide sequence ID" value="NZ_JACRWE010000004.1"/>
</dbReference>
<sequence>MSIFILSCGVFEPELNKILIEIKEEKIFDEDIDVKYLPFGLHSNLDKLKSEIVTNLDKVKESKIILLYGNKCHYKFYDFLKNYDNVITFDDANCMELIIKDSKNKKSIIDDKNLYITPGWVLKFDELNNFINAVDMYDIRQQYGQYENIIIGDTKVCNITDDMIFNLFEKIQVPIDVEDVDINNFKNKIINALKKAL</sequence>
<dbReference type="InterPro" id="IPR012437">
    <property type="entry name" value="DUF1638"/>
</dbReference>
<evidence type="ECO:0000313" key="3">
    <source>
        <dbReference type="Proteomes" id="UP000609849"/>
    </source>
</evidence>
<evidence type="ECO:0000259" key="1">
    <source>
        <dbReference type="Pfam" id="PF07796"/>
    </source>
</evidence>
<protein>
    <submittedName>
        <fullName evidence="2">DUF1638 domain-containing protein</fullName>
    </submittedName>
</protein>
<dbReference type="Pfam" id="PF07796">
    <property type="entry name" value="DUF1638"/>
    <property type="match status" value="1"/>
</dbReference>